<evidence type="ECO:0000256" key="1">
    <source>
        <dbReference type="SAM" id="MobiDB-lite"/>
    </source>
</evidence>
<feature type="region of interest" description="Disordered" evidence="1">
    <location>
        <begin position="552"/>
        <end position="598"/>
    </location>
</feature>
<feature type="compositionally biased region" description="Low complexity" evidence="1">
    <location>
        <begin position="562"/>
        <end position="587"/>
    </location>
</feature>
<feature type="transmembrane region" description="Helical" evidence="2">
    <location>
        <begin position="12"/>
        <end position="33"/>
    </location>
</feature>
<keyword evidence="2" id="KW-0472">Membrane</keyword>
<reference evidence="3 4" key="1">
    <citation type="submission" date="2024-04" db="EMBL/GenBank/DDBJ databases">
        <title>Polymorphospora sp. isolated from Baiyangdian Lake in Xiong'an New Area.</title>
        <authorList>
            <person name="Zhang X."/>
            <person name="Liu J."/>
        </authorList>
    </citation>
    <scope>NUCLEOTIDE SEQUENCE [LARGE SCALE GENOMIC DNA]</scope>
    <source>
        <strain evidence="3 4">2-325</strain>
    </source>
</reference>
<evidence type="ECO:0000256" key="2">
    <source>
        <dbReference type="SAM" id="Phobius"/>
    </source>
</evidence>
<dbReference type="RefSeq" id="WP_375735218.1">
    <property type="nucleotide sequence ID" value="NZ_JBCGDC010000058.1"/>
</dbReference>
<keyword evidence="4" id="KW-1185">Reference proteome</keyword>
<dbReference type="EMBL" id="JBCGDC010000058">
    <property type="protein sequence ID" value="MFB6395406.1"/>
    <property type="molecule type" value="Genomic_DNA"/>
</dbReference>
<evidence type="ECO:0000313" key="3">
    <source>
        <dbReference type="EMBL" id="MFB6395406.1"/>
    </source>
</evidence>
<feature type="region of interest" description="Disordered" evidence="1">
    <location>
        <begin position="425"/>
        <end position="468"/>
    </location>
</feature>
<keyword evidence="2" id="KW-0812">Transmembrane</keyword>
<feature type="compositionally biased region" description="Pro residues" evidence="1">
    <location>
        <begin position="588"/>
        <end position="598"/>
    </location>
</feature>
<accession>A0ABV5CTR7</accession>
<proteinExistence type="predicted"/>
<evidence type="ECO:0000313" key="4">
    <source>
        <dbReference type="Proteomes" id="UP001582793"/>
    </source>
</evidence>
<dbReference type="PROSITE" id="PS51257">
    <property type="entry name" value="PROKAR_LIPOPROTEIN"/>
    <property type="match status" value="1"/>
</dbReference>
<name>A0ABV5CTR7_9ACTN</name>
<dbReference type="Proteomes" id="UP001582793">
    <property type="component" value="Unassembled WGS sequence"/>
</dbReference>
<evidence type="ECO:0008006" key="5">
    <source>
        <dbReference type="Google" id="ProtNLM"/>
    </source>
</evidence>
<protein>
    <recommendedName>
        <fullName evidence="5">TraD/TraG TraM recognition site domain-containing protein</fullName>
    </recommendedName>
</protein>
<organism evidence="3 4">
    <name type="scientific">Polymorphospora lycopeni</name>
    <dbReference type="NCBI Taxonomy" id="3140240"/>
    <lineage>
        <taxon>Bacteria</taxon>
        <taxon>Bacillati</taxon>
        <taxon>Actinomycetota</taxon>
        <taxon>Actinomycetes</taxon>
        <taxon>Micromonosporales</taxon>
        <taxon>Micromonosporaceae</taxon>
        <taxon>Polymorphospora</taxon>
    </lineage>
</organism>
<gene>
    <name evidence="3" type="ORF">AAFH96_20160</name>
</gene>
<sequence>MVARARLPRNLFVTAGSGTAAATILACVGSMAGDLFRTLGTVSLLAGLGAAAGVLVRYGVLRGRAVRTADELRQRHERAEAEWAARKATFERQETDRVDALPEWGTVSPGPDARRVDVVGGNLWGWEALLTVCGTSLLATRGPMVMVDLSGEAVSRELLRVAAANGLTVDLLLLPDELADSDLLVGLTPRQLVDSLVESIHSGQPSTELAGRLMDDRILTAVCAALGEHISMARLAAALRVLMNEPGDTPELTPEERRHVADRLFGDDYRRHAHQHLSRLESFVEPLAPLGTRRDARPAAALTCLALATGGRTVRAELLDDLVVQWLIRRIAHGPTRPGSLVVAGADDLPARHVERLGDLCERRGVRLVLLHRHLRGPVVQAIGAGTVGFMRLGNHEEARHAADFVGREHRFVLSQLTRTLGGNETHTVADTEGASETEGHGTGWGTSDGTGRGGGRGSTPTTWSRNRGWNLSESANWSVTRNWSRTRSLADGTNWSDAESRQRVYEYAVEPRTFQELPDYALILVRRDDDGATVVPTECNPDLVTLPRVGMGPLPSPPEVTGPAVGGPTAAAPLPAASPLPLTAAPPARPPRQRPPS</sequence>
<feature type="compositionally biased region" description="Gly residues" evidence="1">
    <location>
        <begin position="441"/>
        <end position="458"/>
    </location>
</feature>
<keyword evidence="2" id="KW-1133">Transmembrane helix</keyword>
<comment type="caution">
    <text evidence="3">The sequence shown here is derived from an EMBL/GenBank/DDBJ whole genome shotgun (WGS) entry which is preliminary data.</text>
</comment>
<feature type="transmembrane region" description="Helical" evidence="2">
    <location>
        <begin position="39"/>
        <end position="60"/>
    </location>
</feature>